<evidence type="ECO:0000256" key="12">
    <source>
        <dbReference type="ARBA" id="ARBA00037975"/>
    </source>
</evidence>
<keyword evidence="10" id="KW-0408">Iron</keyword>
<keyword evidence="7" id="KW-0479">Metal-binding</keyword>
<dbReference type="GO" id="GO:0022904">
    <property type="term" value="P:respiratory electron transport chain"/>
    <property type="evidence" value="ECO:0007669"/>
    <property type="project" value="InterPro"/>
</dbReference>
<feature type="transmembrane region" description="Helical" evidence="13">
    <location>
        <begin position="45"/>
        <end position="65"/>
    </location>
</feature>
<dbReference type="InterPro" id="IPR016174">
    <property type="entry name" value="Di-haem_cyt_TM"/>
</dbReference>
<protein>
    <recommendedName>
        <fullName evidence="14">Cytochrome b561 bacterial/Ni-hydrogenase domain-containing protein</fullName>
    </recommendedName>
</protein>
<dbReference type="GO" id="GO:0009055">
    <property type="term" value="F:electron transfer activity"/>
    <property type="evidence" value="ECO:0007669"/>
    <property type="project" value="InterPro"/>
</dbReference>
<name>A0A0M7AI21_9HYPH</name>
<dbReference type="InterPro" id="IPR052168">
    <property type="entry name" value="Cytochrome_b561_oxidase"/>
</dbReference>
<dbReference type="GO" id="GO:0020037">
    <property type="term" value="F:heme binding"/>
    <property type="evidence" value="ECO:0007669"/>
    <property type="project" value="TreeGrafter"/>
</dbReference>
<evidence type="ECO:0000256" key="1">
    <source>
        <dbReference type="ARBA" id="ARBA00001970"/>
    </source>
</evidence>
<dbReference type="GO" id="GO:0046872">
    <property type="term" value="F:metal ion binding"/>
    <property type="evidence" value="ECO:0007669"/>
    <property type="project" value="UniProtKB-KW"/>
</dbReference>
<keyword evidence="4" id="KW-1003">Cell membrane</keyword>
<evidence type="ECO:0000259" key="14">
    <source>
        <dbReference type="Pfam" id="PF01292"/>
    </source>
</evidence>
<dbReference type="Proteomes" id="UP000053235">
    <property type="component" value="Unassembled WGS sequence"/>
</dbReference>
<keyword evidence="16" id="KW-1185">Reference proteome</keyword>
<keyword evidence="9 13" id="KW-1133">Transmembrane helix</keyword>
<keyword evidence="8" id="KW-0249">Electron transport</keyword>
<evidence type="ECO:0000256" key="4">
    <source>
        <dbReference type="ARBA" id="ARBA00022475"/>
    </source>
</evidence>
<dbReference type="InterPro" id="IPR011577">
    <property type="entry name" value="Cyt_b561_bac/Ni-Hgenase"/>
</dbReference>
<keyword evidence="5" id="KW-0349">Heme</keyword>
<keyword evidence="6 13" id="KW-0812">Transmembrane</keyword>
<evidence type="ECO:0000256" key="3">
    <source>
        <dbReference type="ARBA" id="ARBA00022448"/>
    </source>
</evidence>
<proteinExistence type="inferred from homology"/>
<evidence type="ECO:0000256" key="2">
    <source>
        <dbReference type="ARBA" id="ARBA00004651"/>
    </source>
</evidence>
<dbReference type="Pfam" id="PF01292">
    <property type="entry name" value="Ni_hydr_CYTB"/>
    <property type="match status" value="1"/>
</dbReference>
<evidence type="ECO:0000256" key="5">
    <source>
        <dbReference type="ARBA" id="ARBA00022617"/>
    </source>
</evidence>
<evidence type="ECO:0000313" key="15">
    <source>
        <dbReference type="EMBL" id="CTQ74785.1"/>
    </source>
</evidence>
<comment type="cofactor">
    <cofactor evidence="1">
        <name>heme b</name>
        <dbReference type="ChEBI" id="CHEBI:60344"/>
    </cofactor>
</comment>
<evidence type="ECO:0000256" key="7">
    <source>
        <dbReference type="ARBA" id="ARBA00022723"/>
    </source>
</evidence>
<reference evidence="16" key="1">
    <citation type="submission" date="2015-07" db="EMBL/GenBank/DDBJ databases">
        <authorList>
            <person name="Rodrigo-Torres Lidia"/>
            <person name="Arahal R.David."/>
        </authorList>
    </citation>
    <scope>NUCLEOTIDE SEQUENCE [LARGE SCALE GENOMIC DNA]</scope>
    <source>
        <strain evidence="16">CECT 5112</strain>
    </source>
</reference>
<comment type="similarity">
    <text evidence="12">Belongs to the cytochrome b561 family.</text>
</comment>
<evidence type="ECO:0000256" key="10">
    <source>
        <dbReference type="ARBA" id="ARBA00023004"/>
    </source>
</evidence>
<feature type="transmembrane region" description="Helical" evidence="13">
    <location>
        <begin position="137"/>
        <end position="157"/>
    </location>
</feature>
<dbReference type="STRING" id="388408.LAX5112_03973"/>
<organism evidence="15 16">
    <name type="scientific">Roseibium alexandrii</name>
    <dbReference type="NCBI Taxonomy" id="388408"/>
    <lineage>
        <taxon>Bacteria</taxon>
        <taxon>Pseudomonadati</taxon>
        <taxon>Pseudomonadota</taxon>
        <taxon>Alphaproteobacteria</taxon>
        <taxon>Hyphomicrobiales</taxon>
        <taxon>Stappiaceae</taxon>
        <taxon>Roseibium</taxon>
    </lineage>
</organism>
<dbReference type="Gene3D" id="1.20.950.20">
    <property type="entry name" value="Transmembrane di-heme cytochromes, Chain C"/>
    <property type="match status" value="1"/>
</dbReference>
<feature type="transmembrane region" description="Helical" evidence="13">
    <location>
        <begin position="86"/>
        <end position="111"/>
    </location>
</feature>
<dbReference type="AlphaFoldDB" id="A0A0M7AI21"/>
<dbReference type="EMBL" id="CXWD01000018">
    <property type="protein sequence ID" value="CTQ74785.1"/>
    <property type="molecule type" value="Genomic_DNA"/>
</dbReference>
<evidence type="ECO:0000256" key="9">
    <source>
        <dbReference type="ARBA" id="ARBA00022989"/>
    </source>
</evidence>
<accession>A0A0M7AI21</accession>
<gene>
    <name evidence="15" type="ORF">LAX5112_03973</name>
</gene>
<feature type="domain" description="Cytochrome b561 bacterial/Ni-hydrogenase" evidence="14">
    <location>
        <begin position="10"/>
        <end position="163"/>
    </location>
</feature>
<keyword evidence="11 13" id="KW-0472">Membrane</keyword>
<dbReference type="SUPFAM" id="SSF81342">
    <property type="entry name" value="Transmembrane di-heme cytochromes"/>
    <property type="match status" value="1"/>
</dbReference>
<dbReference type="PANTHER" id="PTHR30529:SF1">
    <property type="entry name" value="CYTOCHROME B561 HOMOLOG 2"/>
    <property type="match status" value="1"/>
</dbReference>
<evidence type="ECO:0000256" key="13">
    <source>
        <dbReference type="SAM" id="Phobius"/>
    </source>
</evidence>
<dbReference type="PANTHER" id="PTHR30529">
    <property type="entry name" value="CYTOCHROME B561"/>
    <property type="match status" value="1"/>
</dbReference>
<evidence type="ECO:0000313" key="16">
    <source>
        <dbReference type="Proteomes" id="UP000053235"/>
    </source>
</evidence>
<evidence type="ECO:0000256" key="6">
    <source>
        <dbReference type="ARBA" id="ARBA00022692"/>
    </source>
</evidence>
<keyword evidence="3" id="KW-0813">Transport</keyword>
<dbReference type="RefSeq" id="WP_186009122.1">
    <property type="nucleotide sequence ID" value="NZ_CXWD01000018.1"/>
</dbReference>
<evidence type="ECO:0000256" key="11">
    <source>
        <dbReference type="ARBA" id="ARBA00023136"/>
    </source>
</evidence>
<dbReference type="GO" id="GO:0005886">
    <property type="term" value="C:plasma membrane"/>
    <property type="evidence" value="ECO:0007669"/>
    <property type="project" value="UniProtKB-SubCell"/>
</dbReference>
<sequence length="172" mass="18408">MKVRAVSKNRTLHWLIAVFVALALASGYGAQQIQSFSGEFLRVHLAAGLLAGLLSLVRLAVWLVAGEQASTLARQSKGINWAAKTVHGFLRVLPVVLLVSGVGMLGLTGAAPEILSGNSLDPELLAQTPPQSLHHRAAFALLILMTGHIAAAIWHRLAERGWKLEKEPESTT</sequence>
<comment type="subcellular location">
    <subcellularLocation>
        <location evidence="2">Cell membrane</location>
        <topology evidence="2">Multi-pass membrane protein</topology>
    </subcellularLocation>
</comment>
<evidence type="ECO:0000256" key="8">
    <source>
        <dbReference type="ARBA" id="ARBA00022982"/>
    </source>
</evidence>